<keyword evidence="3 5" id="KW-1133">Transmembrane helix</keyword>
<gene>
    <name evidence="6" type="primary">NRT2.7</name>
    <name evidence="6" type="ORF">QJS10_CPA01g01251</name>
</gene>
<feature type="transmembrane region" description="Helical" evidence="5">
    <location>
        <begin position="158"/>
        <end position="177"/>
    </location>
</feature>
<keyword evidence="2 5" id="KW-0812">Transmembrane</keyword>
<dbReference type="PANTHER" id="PTHR23515">
    <property type="entry name" value="HIGH-AFFINITY NITRATE TRANSPORTER 2.3"/>
    <property type="match status" value="1"/>
</dbReference>
<dbReference type="SUPFAM" id="SSF103473">
    <property type="entry name" value="MFS general substrate transporter"/>
    <property type="match status" value="1"/>
</dbReference>
<evidence type="ECO:0000256" key="5">
    <source>
        <dbReference type="SAM" id="Phobius"/>
    </source>
</evidence>
<evidence type="ECO:0000313" key="7">
    <source>
        <dbReference type="Proteomes" id="UP001180020"/>
    </source>
</evidence>
<comment type="caution">
    <text evidence="6">The sequence shown here is derived from an EMBL/GenBank/DDBJ whole genome shotgun (WGS) entry which is preliminary data.</text>
</comment>
<feature type="transmembrane region" description="Helical" evidence="5">
    <location>
        <begin position="308"/>
        <end position="332"/>
    </location>
</feature>
<keyword evidence="4 5" id="KW-0472">Membrane</keyword>
<reference evidence="6" key="1">
    <citation type="journal article" date="2023" name="Nat. Commun.">
        <title>Diploid and tetraploid genomes of Acorus and the evolution of monocots.</title>
        <authorList>
            <person name="Ma L."/>
            <person name="Liu K.W."/>
            <person name="Li Z."/>
            <person name="Hsiao Y.Y."/>
            <person name="Qi Y."/>
            <person name="Fu T."/>
            <person name="Tang G.D."/>
            <person name="Zhang D."/>
            <person name="Sun W.H."/>
            <person name="Liu D.K."/>
            <person name="Li Y."/>
            <person name="Chen G.Z."/>
            <person name="Liu X.D."/>
            <person name="Liao X.Y."/>
            <person name="Jiang Y.T."/>
            <person name="Yu X."/>
            <person name="Hao Y."/>
            <person name="Huang J."/>
            <person name="Zhao X.W."/>
            <person name="Ke S."/>
            <person name="Chen Y.Y."/>
            <person name="Wu W.L."/>
            <person name="Hsu J.L."/>
            <person name="Lin Y.F."/>
            <person name="Huang M.D."/>
            <person name="Li C.Y."/>
            <person name="Huang L."/>
            <person name="Wang Z.W."/>
            <person name="Zhao X."/>
            <person name="Zhong W.Y."/>
            <person name="Peng D.H."/>
            <person name="Ahmad S."/>
            <person name="Lan S."/>
            <person name="Zhang J.S."/>
            <person name="Tsai W.C."/>
            <person name="Van de Peer Y."/>
            <person name="Liu Z.J."/>
        </authorList>
    </citation>
    <scope>NUCLEOTIDE SEQUENCE</scope>
    <source>
        <strain evidence="6">CP</strain>
    </source>
</reference>
<dbReference type="InterPro" id="IPR036259">
    <property type="entry name" value="MFS_trans_sf"/>
</dbReference>
<dbReference type="Proteomes" id="UP001180020">
    <property type="component" value="Unassembled WGS sequence"/>
</dbReference>
<dbReference type="AlphaFoldDB" id="A0AAV9FHM2"/>
<reference evidence="6" key="2">
    <citation type="submission" date="2023-06" db="EMBL/GenBank/DDBJ databases">
        <authorList>
            <person name="Ma L."/>
            <person name="Liu K.-W."/>
            <person name="Li Z."/>
            <person name="Hsiao Y.-Y."/>
            <person name="Qi Y."/>
            <person name="Fu T."/>
            <person name="Tang G."/>
            <person name="Zhang D."/>
            <person name="Sun W.-H."/>
            <person name="Liu D.-K."/>
            <person name="Li Y."/>
            <person name="Chen G.-Z."/>
            <person name="Liu X.-D."/>
            <person name="Liao X.-Y."/>
            <person name="Jiang Y.-T."/>
            <person name="Yu X."/>
            <person name="Hao Y."/>
            <person name="Huang J."/>
            <person name="Zhao X.-W."/>
            <person name="Ke S."/>
            <person name="Chen Y.-Y."/>
            <person name="Wu W.-L."/>
            <person name="Hsu J.-L."/>
            <person name="Lin Y.-F."/>
            <person name="Huang M.-D."/>
            <person name="Li C.-Y."/>
            <person name="Huang L."/>
            <person name="Wang Z.-W."/>
            <person name="Zhao X."/>
            <person name="Zhong W.-Y."/>
            <person name="Peng D.-H."/>
            <person name="Ahmad S."/>
            <person name="Lan S."/>
            <person name="Zhang J.-S."/>
            <person name="Tsai W.-C."/>
            <person name="Van De Peer Y."/>
            <person name="Liu Z.-J."/>
        </authorList>
    </citation>
    <scope>NUCLEOTIDE SEQUENCE</scope>
    <source>
        <strain evidence="6">CP</strain>
        <tissue evidence="6">Leaves</tissue>
    </source>
</reference>
<accession>A0AAV9FHM2</accession>
<sequence length="337" mass="35231">MTLPVDADGKATELRPFSGAATPHMLAFHLSWLSLFARFFSALSPPPLLPLIRDSLSLTDSVASFSGIVLARLLIGPVCDLLGPRAATAAVSLSTAPFVFALSAVGSPAAFIAVRFFIGFSLAGFVSNQHWMSSLFSADVVGFANGVSAGWANTGCGAAQLLMPMVYSCVVAAFAGVPSATAWRTAFFVPGALQTVTAVAVQSMGRMRLRLDTGPHIRVLLRGGTNGGQCIAGYLYDRFDVGIRRAGVLAVVFGLMNLVSRPLGGVVSDAMGRRFGMKGRLWSLYLVQTLAGLLCVLLGRVGSVKATVGVMLGFSLFVQAASGLTFGVVPFVSKRCV</sequence>
<dbReference type="InterPro" id="IPR044772">
    <property type="entry name" value="NO3_transporter"/>
</dbReference>
<dbReference type="EMBL" id="JAUJYO010000001">
    <property type="protein sequence ID" value="KAK1325506.1"/>
    <property type="molecule type" value="Genomic_DNA"/>
</dbReference>
<dbReference type="GO" id="GO:0016020">
    <property type="term" value="C:membrane"/>
    <property type="evidence" value="ECO:0007669"/>
    <property type="project" value="UniProtKB-SubCell"/>
</dbReference>
<evidence type="ECO:0000256" key="1">
    <source>
        <dbReference type="ARBA" id="ARBA00004141"/>
    </source>
</evidence>
<organism evidence="6 7">
    <name type="scientific">Acorus calamus</name>
    <name type="common">Sweet flag</name>
    <dbReference type="NCBI Taxonomy" id="4465"/>
    <lineage>
        <taxon>Eukaryota</taxon>
        <taxon>Viridiplantae</taxon>
        <taxon>Streptophyta</taxon>
        <taxon>Embryophyta</taxon>
        <taxon>Tracheophyta</taxon>
        <taxon>Spermatophyta</taxon>
        <taxon>Magnoliopsida</taxon>
        <taxon>Liliopsida</taxon>
        <taxon>Acoraceae</taxon>
        <taxon>Acorus</taxon>
    </lineage>
</organism>
<evidence type="ECO:0000313" key="6">
    <source>
        <dbReference type="EMBL" id="KAK1325506.1"/>
    </source>
</evidence>
<feature type="transmembrane region" description="Helical" evidence="5">
    <location>
        <begin position="95"/>
        <end position="118"/>
    </location>
</feature>
<feature type="transmembrane region" description="Helical" evidence="5">
    <location>
        <begin position="130"/>
        <end position="151"/>
    </location>
</feature>
<comment type="subcellular location">
    <subcellularLocation>
        <location evidence="1">Membrane</location>
        <topology evidence="1">Multi-pass membrane protein</topology>
    </subcellularLocation>
</comment>
<dbReference type="GO" id="GO:0015112">
    <property type="term" value="F:nitrate transmembrane transporter activity"/>
    <property type="evidence" value="ECO:0007669"/>
    <property type="project" value="InterPro"/>
</dbReference>
<feature type="transmembrane region" description="Helical" evidence="5">
    <location>
        <begin position="281"/>
        <end position="302"/>
    </location>
</feature>
<keyword evidence="7" id="KW-1185">Reference proteome</keyword>
<dbReference type="PROSITE" id="PS00216">
    <property type="entry name" value="SUGAR_TRANSPORT_1"/>
    <property type="match status" value="1"/>
</dbReference>
<evidence type="ECO:0000256" key="4">
    <source>
        <dbReference type="ARBA" id="ARBA00023136"/>
    </source>
</evidence>
<proteinExistence type="predicted"/>
<evidence type="ECO:0000256" key="3">
    <source>
        <dbReference type="ARBA" id="ARBA00022989"/>
    </source>
</evidence>
<protein>
    <submittedName>
        <fullName evidence="6">High affinity nitrate transporter 2.7</fullName>
    </submittedName>
</protein>
<evidence type="ECO:0000256" key="2">
    <source>
        <dbReference type="ARBA" id="ARBA00022692"/>
    </source>
</evidence>
<dbReference type="InterPro" id="IPR005829">
    <property type="entry name" value="Sugar_transporter_CS"/>
</dbReference>
<name>A0AAV9FHM2_ACOCL</name>
<dbReference type="Gene3D" id="1.20.1250.20">
    <property type="entry name" value="MFS general substrate transporter like domains"/>
    <property type="match status" value="2"/>
</dbReference>